<dbReference type="GO" id="GO:0005886">
    <property type="term" value="C:plasma membrane"/>
    <property type="evidence" value="ECO:0007669"/>
    <property type="project" value="TreeGrafter"/>
</dbReference>
<organism evidence="5 6">
    <name type="scientific">Gymnopus androsaceus JB14</name>
    <dbReference type="NCBI Taxonomy" id="1447944"/>
    <lineage>
        <taxon>Eukaryota</taxon>
        <taxon>Fungi</taxon>
        <taxon>Dikarya</taxon>
        <taxon>Basidiomycota</taxon>
        <taxon>Agaricomycotina</taxon>
        <taxon>Agaricomycetes</taxon>
        <taxon>Agaricomycetidae</taxon>
        <taxon>Agaricales</taxon>
        <taxon>Marasmiineae</taxon>
        <taxon>Omphalotaceae</taxon>
        <taxon>Gymnopus</taxon>
    </lineage>
</organism>
<dbReference type="GO" id="GO:0006078">
    <property type="term" value="P:(1-&gt;6)-beta-D-glucan biosynthetic process"/>
    <property type="evidence" value="ECO:0007669"/>
    <property type="project" value="TreeGrafter"/>
</dbReference>
<evidence type="ECO:0000256" key="4">
    <source>
        <dbReference type="ARBA" id="ARBA00023316"/>
    </source>
</evidence>
<dbReference type="Pfam" id="PF03935">
    <property type="entry name" value="SKN1_KRE6_Sbg1"/>
    <property type="match status" value="1"/>
</dbReference>
<feature type="non-terminal residue" evidence="5">
    <location>
        <position position="67"/>
    </location>
</feature>
<accession>A0A6A4HFH5</accession>
<dbReference type="PANTHER" id="PTHR31361">
    <property type="entry name" value="BETA-GLUCAN SYNTHESIS-ASSOCIATED PROTEIN KRE6-RELATED"/>
    <property type="match status" value="1"/>
</dbReference>
<dbReference type="GO" id="GO:0031505">
    <property type="term" value="P:fungal-type cell wall organization"/>
    <property type="evidence" value="ECO:0007669"/>
    <property type="project" value="TreeGrafter"/>
</dbReference>
<proteinExistence type="predicted"/>
<dbReference type="GO" id="GO:0005789">
    <property type="term" value="C:endoplasmic reticulum membrane"/>
    <property type="evidence" value="ECO:0007669"/>
    <property type="project" value="TreeGrafter"/>
</dbReference>
<keyword evidence="3" id="KW-0325">Glycoprotein</keyword>
<dbReference type="PANTHER" id="PTHR31361:SF1">
    <property type="entry name" value="BETA-GLUCAN SYNTHESIS-ASSOCIATED PROTEIN KRE6-RELATED"/>
    <property type="match status" value="1"/>
</dbReference>
<feature type="non-terminal residue" evidence="5">
    <location>
        <position position="1"/>
    </location>
</feature>
<evidence type="ECO:0000313" key="6">
    <source>
        <dbReference type="Proteomes" id="UP000799118"/>
    </source>
</evidence>
<evidence type="ECO:0000313" key="5">
    <source>
        <dbReference type="EMBL" id="KAE9395775.1"/>
    </source>
</evidence>
<comment type="subcellular location">
    <subcellularLocation>
        <location evidence="1">Membrane</location>
    </subcellularLocation>
</comment>
<keyword evidence="2" id="KW-0472">Membrane</keyword>
<dbReference type="InterPro" id="IPR005629">
    <property type="entry name" value="Skn1/Kre6/Sbg1"/>
</dbReference>
<keyword evidence="6" id="KW-1185">Reference proteome</keyword>
<dbReference type="AlphaFoldDB" id="A0A6A4HFH5"/>
<keyword evidence="4" id="KW-0961">Cell wall biogenesis/degradation</keyword>
<gene>
    <name evidence="5" type="ORF">BT96DRAFT_799388</name>
</gene>
<dbReference type="GO" id="GO:0015926">
    <property type="term" value="F:glucosidase activity"/>
    <property type="evidence" value="ECO:0007669"/>
    <property type="project" value="TreeGrafter"/>
</dbReference>
<dbReference type="OrthoDB" id="412647at2759"/>
<evidence type="ECO:0000256" key="2">
    <source>
        <dbReference type="ARBA" id="ARBA00023136"/>
    </source>
</evidence>
<name>A0A6A4HFH5_9AGAR</name>
<protein>
    <submittedName>
        <fullName evidence="5">SKN1-domain-containing protein</fullName>
    </submittedName>
</protein>
<reference evidence="5" key="1">
    <citation type="journal article" date="2019" name="Environ. Microbiol.">
        <title>Fungal ecological strategies reflected in gene transcription - a case study of two litter decomposers.</title>
        <authorList>
            <person name="Barbi F."/>
            <person name="Kohler A."/>
            <person name="Barry K."/>
            <person name="Baskaran P."/>
            <person name="Daum C."/>
            <person name="Fauchery L."/>
            <person name="Ihrmark K."/>
            <person name="Kuo A."/>
            <person name="LaButti K."/>
            <person name="Lipzen A."/>
            <person name="Morin E."/>
            <person name="Grigoriev I.V."/>
            <person name="Henrissat B."/>
            <person name="Lindahl B."/>
            <person name="Martin F."/>
        </authorList>
    </citation>
    <scope>NUCLEOTIDE SEQUENCE</scope>
    <source>
        <strain evidence="5">JB14</strain>
    </source>
</reference>
<evidence type="ECO:0000256" key="3">
    <source>
        <dbReference type="ARBA" id="ARBA00023180"/>
    </source>
</evidence>
<sequence>FTGGLAVAAVNIAGSNNVQGLWQIPPVWTMGNLGRASYGAIVDGLWPYFYDACDAGTVPNQSVDGVP</sequence>
<dbReference type="EMBL" id="ML769525">
    <property type="protein sequence ID" value="KAE9395775.1"/>
    <property type="molecule type" value="Genomic_DNA"/>
</dbReference>
<dbReference type="Proteomes" id="UP000799118">
    <property type="component" value="Unassembled WGS sequence"/>
</dbReference>
<evidence type="ECO:0000256" key="1">
    <source>
        <dbReference type="ARBA" id="ARBA00004370"/>
    </source>
</evidence>